<dbReference type="EMBL" id="KN837249">
    <property type="protein sequence ID" value="KIJ31048.1"/>
    <property type="molecule type" value="Genomic_DNA"/>
</dbReference>
<proteinExistence type="predicted"/>
<accession>A0A0C9TM63</accession>
<gene>
    <name evidence="1" type="ORF">M422DRAFT_267368</name>
</gene>
<dbReference type="AlphaFoldDB" id="A0A0C9TM63"/>
<sequence length="278" mass="30284">MGFTAGASSHHCPITASFLPPSSPAIYTHISRLTPVAVTSLIAISSPIDVTTFVTVSSTIDITDIILTPNEGVAVASNQTPVIQASLLVVTSLSPPPRYPPWSPRSGPARTFSQLLPYGRNILVQRFPSLLRVLLMWDCGGIFIAAKETAMGSTFHAYRSVVSGWDSRRFRSYRLGHAWSVPESFTLQATIQCHATVPSYTLDINNPSTRSEGPLPRLLDTTDIDLIIARVIEVIGRQERHSRGNAPLSDPGLFETNPEAMRRLISGTTTLTSPIYEE</sequence>
<dbReference type="HOGENOM" id="CLU_1001735_0_0_1"/>
<organism evidence="1 2">
    <name type="scientific">Sphaerobolus stellatus (strain SS14)</name>
    <dbReference type="NCBI Taxonomy" id="990650"/>
    <lineage>
        <taxon>Eukaryota</taxon>
        <taxon>Fungi</taxon>
        <taxon>Dikarya</taxon>
        <taxon>Basidiomycota</taxon>
        <taxon>Agaricomycotina</taxon>
        <taxon>Agaricomycetes</taxon>
        <taxon>Phallomycetidae</taxon>
        <taxon>Geastrales</taxon>
        <taxon>Sphaerobolaceae</taxon>
        <taxon>Sphaerobolus</taxon>
    </lineage>
</organism>
<evidence type="ECO:0000313" key="1">
    <source>
        <dbReference type="EMBL" id="KIJ31048.1"/>
    </source>
</evidence>
<protein>
    <submittedName>
        <fullName evidence="1">Uncharacterized protein</fullName>
    </submittedName>
</protein>
<evidence type="ECO:0000313" key="2">
    <source>
        <dbReference type="Proteomes" id="UP000054279"/>
    </source>
</evidence>
<name>A0A0C9TM63_SPHS4</name>
<dbReference type="Proteomes" id="UP000054279">
    <property type="component" value="Unassembled WGS sequence"/>
</dbReference>
<keyword evidence="2" id="KW-1185">Reference proteome</keyword>
<reference evidence="1 2" key="1">
    <citation type="submission" date="2014-06" db="EMBL/GenBank/DDBJ databases">
        <title>Evolutionary Origins and Diversification of the Mycorrhizal Mutualists.</title>
        <authorList>
            <consortium name="DOE Joint Genome Institute"/>
            <consortium name="Mycorrhizal Genomics Consortium"/>
            <person name="Kohler A."/>
            <person name="Kuo A."/>
            <person name="Nagy L.G."/>
            <person name="Floudas D."/>
            <person name="Copeland A."/>
            <person name="Barry K.W."/>
            <person name="Cichocki N."/>
            <person name="Veneault-Fourrey C."/>
            <person name="LaButti K."/>
            <person name="Lindquist E.A."/>
            <person name="Lipzen A."/>
            <person name="Lundell T."/>
            <person name="Morin E."/>
            <person name="Murat C."/>
            <person name="Riley R."/>
            <person name="Ohm R."/>
            <person name="Sun H."/>
            <person name="Tunlid A."/>
            <person name="Henrissat B."/>
            <person name="Grigoriev I.V."/>
            <person name="Hibbett D.S."/>
            <person name="Martin F."/>
        </authorList>
    </citation>
    <scope>NUCLEOTIDE SEQUENCE [LARGE SCALE GENOMIC DNA]</scope>
    <source>
        <strain evidence="1 2">SS14</strain>
    </source>
</reference>